<evidence type="ECO:0000313" key="4">
    <source>
        <dbReference type="Proteomes" id="UP000094313"/>
    </source>
</evidence>
<keyword evidence="1" id="KW-0732">Signal</keyword>
<dbReference type="InterPro" id="IPR021782">
    <property type="entry name" value="DUF3347"/>
</dbReference>
<dbReference type="EMBL" id="CP017141">
    <property type="protein sequence ID" value="AOM78718.1"/>
    <property type="molecule type" value="Genomic_DNA"/>
</dbReference>
<dbReference type="PROSITE" id="PS51257">
    <property type="entry name" value="PROKAR_LIPOPROTEIN"/>
    <property type="match status" value="1"/>
</dbReference>
<reference evidence="3 4" key="1">
    <citation type="submission" date="2016-08" db="EMBL/GenBank/DDBJ databases">
        <authorList>
            <person name="Seilhamer J.J."/>
        </authorList>
    </citation>
    <scope>NUCLEOTIDE SEQUENCE [LARGE SCALE GENOMIC DNA]</scope>
    <source>
        <strain evidence="3 4">DX4</strain>
    </source>
</reference>
<evidence type="ECO:0000256" key="1">
    <source>
        <dbReference type="SAM" id="SignalP"/>
    </source>
</evidence>
<dbReference type="OrthoDB" id="5513217at2"/>
<dbReference type="KEGG" id="psty:BFS30_16970"/>
<dbReference type="Pfam" id="PF11827">
    <property type="entry name" value="DUF3347"/>
    <property type="match status" value="1"/>
</dbReference>
<feature type="domain" description="DUF3347" evidence="2">
    <location>
        <begin position="54"/>
        <end position="146"/>
    </location>
</feature>
<keyword evidence="4" id="KW-1185">Reference proteome</keyword>
<dbReference type="AlphaFoldDB" id="A0A1D7QJ76"/>
<protein>
    <recommendedName>
        <fullName evidence="2">DUF3347 domain-containing protein</fullName>
    </recommendedName>
</protein>
<evidence type="ECO:0000313" key="3">
    <source>
        <dbReference type="EMBL" id="AOM78718.1"/>
    </source>
</evidence>
<proteinExistence type="predicted"/>
<name>A0A1D7QJ76_9SPHI</name>
<dbReference type="RefSeq" id="WP_069380382.1">
    <property type="nucleotide sequence ID" value="NZ_CP017141.1"/>
</dbReference>
<gene>
    <name evidence="3" type="ORF">BFS30_16970</name>
</gene>
<accession>A0A1D7QJ76</accession>
<organism evidence="3 4">
    <name type="scientific">Pedobacter steynii</name>
    <dbReference type="NCBI Taxonomy" id="430522"/>
    <lineage>
        <taxon>Bacteria</taxon>
        <taxon>Pseudomonadati</taxon>
        <taxon>Bacteroidota</taxon>
        <taxon>Sphingobacteriia</taxon>
        <taxon>Sphingobacteriales</taxon>
        <taxon>Sphingobacteriaceae</taxon>
        <taxon>Pedobacter</taxon>
    </lineage>
</organism>
<sequence>MKIFIFSALLSTLFLAACSNSSSTANQEAATQGTDTNTSAIQAEKKEAAPADGIINGYLKLKNALVADDDKAAAEAGKVMTKAMAAFDKSALSTEQVKIYADIEDGVKEHAEHIGDNVGNIHHQREHFESLSQDIYDLAKAMGTGQKLYFDHCPMYNDSKGANWLSETKEIRNPYLGKSMPDCGSVKEEIN</sequence>
<feature type="signal peptide" evidence="1">
    <location>
        <begin position="1"/>
        <end position="24"/>
    </location>
</feature>
<dbReference type="Proteomes" id="UP000094313">
    <property type="component" value="Chromosome"/>
</dbReference>
<feature type="chain" id="PRO_5009098681" description="DUF3347 domain-containing protein" evidence="1">
    <location>
        <begin position="25"/>
        <end position="191"/>
    </location>
</feature>
<evidence type="ECO:0000259" key="2">
    <source>
        <dbReference type="Pfam" id="PF11827"/>
    </source>
</evidence>